<reference evidence="4 5" key="1">
    <citation type="submission" date="2018-06" db="EMBL/GenBank/DDBJ databases">
        <title>Extensive metabolic versatility and redundancy in microbially diverse, dynamic hydrothermal sediments.</title>
        <authorList>
            <person name="Dombrowski N."/>
            <person name="Teske A."/>
            <person name="Baker B.J."/>
        </authorList>
    </citation>
    <scope>NUCLEOTIDE SEQUENCE [LARGE SCALE GENOMIC DNA]</scope>
    <source>
        <strain evidence="4">B3_G15</strain>
    </source>
</reference>
<evidence type="ECO:0000259" key="3">
    <source>
        <dbReference type="Pfam" id="PF00005"/>
    </source>
</evidence>
<feature type="domain" description="ABC transporter" evidence="3">
    <location>
        <begin position="20"/>
        <end position="52"/>
    </location>
</feature>
<gene>
    <name evidence="4" type="ORF">DRJ04_08440</name>
</gene>
<comment type="caution">
    <text evidence="4">The sequence shown here is derived from an EMBL/GenBank/DDBJ whole genome shotgun (WGS) entry which is preliminary data.</text>
</comment>
<protein>
    <submittedName>
        <fullName evidence="4">ABC transporter ATP-binding protein</fullName>
    </submittedName>
</protein>
<evidence type="ECO:0000256" key="1">
    <source>
        <dbReference type="ARBA" id="ARBA00022741"/>
    </source>
</evidence>
<dbReference type="GO" id="GO:0016887">
    <property type="term" value="F:ATP hydrolysis activity"/>
    <property type="evidence" value="ECO:0007669"/>
    <property type="project" value="InterPro"/>
</dbReference>
<evidence type="ECO:0000256" key="2">
    <source>
        <dbReference type="ARBA" id="ARBA00022840"/>
    </source>
</evidence>
<organism evidence="4 5">
    <name type="scientific">Aerophobetes bacterium</name>
    <dbReference type="NCBI Taxonomy" id="2030807"/>
    <lineage>
        <taxon>Bacteria</taxon>
        <taxon>Candidatus Aerophobota</taxon>
    </lineage>
</organism>
<dbReference type="Gene3D" id="3.40.50.300">
    <property type="entry name" value="P-loop containing nucleotide triphosphate hydrolases"/>
    <property type="match status" value="1"/>
</dbReference>
<proteinExistence type="predicted"/>
<evidence type="ECO:0000313" key="5">
    <source>
        <dbReference type="Proteomes" id="UP000280417"/>
    </source>
</evidence>
<dbReference type="PANTHER" id="PTHR43158">
    <property type="entry name" value="SKFA PEPTIDE EXPORT ATP-BINDING PROTEIN SKFE"/>
    <property type="match status" value="1"/>
</dbReference>
<keyword evidence="1" id="KW-0547">Nucleotide-binding</keyword>
<evidence type="ECO:0000313" key="4">
    <source>
        <dbReference type="EMBL" id="RLE11216.1"/>
    </source>
</evidence>
<keyword evidence="2 4" id="KW-0067">ATP-binding</keyword>
<feature type="non-terminal residue" evidence="4">
    <location>
        <position position="52"/>
    </location>
</feature>
<sequence length="52" mass="5370">MSCLELVEAEAGYGRIKVIKGINLCVEEGKVVLLVGPNGSGKSTLAKVILGL</sequence>
<dbReference type="AlphaFoldDB" id="A0A662DAZ5"/>
<dbReference type="GO" id="GO:0005524">
    <property type="term" value="F:ATP binding"/>
    <property type="evidence" value="ECO:0007669"/>
    <property type="project" value="UniProtKB-KW"/>
</dbReference>
<dbReference type="Proteomes" id="UP000280417">
    <property type="component" value="Unassembled WGS sequence"/>
</dbReference>
<dbReference type="InterPro" id="IPR027417">
    <property type="entry name" value="P-loop_NTPase"/>
</dbReference>
<dbReference type="PANTHER" id="PTHR43158:SF2">
    <property type="entry name" value="SKFA PEPTIDE EXPORT ATP-BINDING PROTEIN SKFE"/>
    <property type="match status" value="1"/>
</dbReference>
<dbReference type="SUPFAM" id="SSF52540">
    <property type="entry name" value="P-loop containing nucleoside triphosphate hydrolases"/>
    <property type="match status" value="1"/>
</dbReference>
<name>A0A662DAZ5_UNCAE</name>
<dbReference type="Pfam" id="PF00005">
    <property type="entry name" value="ABC_tran"/>
    <property type="match status" value="1"/>
</dbReference>
<dbReference type="EMBL" id="QMQA01000273">
    <property type="protein sequence ID" value="RLE11216.1"/>
    <property type="molecule type" value="Genomic_DNA"/>
</dbReference>
<accession>A0A662DAZ5</accession>
<dbReference type="InterPro" id="IPR003439">
    <property type="entry name" value="ABC_transporter-like_ATP-bd"/>
</dbReference>